<name>A0ABW6K788_9BACI</name>
<keyword evidence="1" id="KW-0472">Membrane</keyword>
<feature type="transmembrane region" description="Helical" evidence="1">
    <location>
        <begin position="126"/>
        <end position="144"/>
    </location>
</feature>
<sequence>MKRLNRNNKSFLILAVIHTSLLIAAFIRSNDRKRSFISLMSDIGFAYLFEYIVLNLFNAYKYKPKILRNNYLDNILGAILSQAIFVPFTSQFIRTFKLGWVGKLFFIVYFYLVEQYFIQTKVYSTLWWKSYFTSFFLPVFYNLSDYWKNHLEKGTRFILFISLFLSILVTGVNILYVMAVVRKFRFGLGKIHSWKEHFILAPLYSILLSLLSAITVKKGGLIPKGVFLVFASFLDWVIHETKVVKKRFHVSTLNIFIHCLMLYISTLFKNLIYSENNQQS</sequence>
<evidence type="ECO:0000313" key="2">
    <source>
        <dbReference type="EMBL" id="MFE8699594.1"/>
    </source>
</evidence>
<feature type="transmembrane region" description="Helical" evidence="1">
    <location>
        <begin position="250"/>
        <end position="268"/>
    </location>
</feature>
<gene>
    <name evidence="2" type="ORF">ACFYKX_03035</name>
</gene>
<feature type="transmembrane region" description="Helical" evidence="1">
    <location>
        <begin position="12"/>
        <end position="30"/>
    </location>
</feature>
<feature type="transmembrane region" description="Helical" evidence="1">
    <location>
        <begin position="36"/>
        <end position="59"/>
    </location>
</feature>
<dbReference type="Proteomes" id="UP001601059">
    <property type="component" value="Unassembled WGS sequence"/>
</dbReference>
<accession>A0ABW6K788</accession>
<evidence type="ECO:0000313" key="3">
    <source>
        <dbReference type="Proteomes" id="UP001601059"/>
    </source>
</evidence>
<dbReference type="RefSeq" id="WP_389357919.1">
    <property type="nucleotide sequence ID" value="NZ_JBIACK010000001.1"/>
</dbReference>
<organism evidence="2 3">
    <name type="scientific">Cytobacillus spartinae</name>
    <dbReference type="NCBI Taxonomy" id="3299023"/>
    <lineage>
        <taxon>Bacteria</taxon>
        <taxon>Bacillati</taxon>
        <taxon>Bacillota</taxon>
        <taxon>Bacilli</taxon>
        <taxon>Bacillales</taxon>
        <taxon>Bacillaceae</taxon>
        <taxon>Cytobacillus</taxon>
    </lineage>
</organism>
<keyword evidence="1" id="KW-0812">Transmembrane</keyword>
<keyword evidence="3" id="KW-1185">Reference proteome</keyword>
<feature type="transmembrane region" description="Helical" evidence="1">
    <location>
        <begin position="198"/>
        <end position="215"/>
    </location>
</feature>
<feature type="transmembrane region" description="Helical" evidence="1">
    <location>
        <begin position="221"/>
        <end position="238"/>
    </location>
</feature>
<reference evidence="2 3" key="1">
    <citation type="submission" date="2024-08" db="EMBL/GenBank/DDBJ databases">
        <title>Two novel Cytobacillus novel species.</title>
        <authorList>
            <person name="Liu G."/>
        </authorList>
    </citation>
    <scope>NUCLEOTIDE SEQUENCE [LARGE SCALE GENOMIC DNA]</scope>
    <source>
        <strain evidence="2 3">FJAT-54145</strain>
    </source>
</reference>
<dbReference type="EMBL" id="JBIACK010000001">
    <property type="protein sequence ID" value="MFE8699594.1"/>
    <property type="molecule type" value="Genomic_DNA"/>
</dbReference>
<feature type="transmembrane region" description="Helical" evidence="1">
    <location>
        <begin position="96"/>
        <end position="114"/>
    </location>
</feature>
<evidence type="ECO:0000256" key="1">
    <source>
        <dbReference type="SAM" id="Phobius"/>
    </source>
</evidence>
<protein>
    <submittedName>
        <fullName evidence="2">Uncharacterized protein</fullName>
    </submittedName>
</protein>
<comment type="caution">
    <text evidence="2">The sequence shown here is derived from an EMBL/GenBank/DDBJ whole genome shotgun (WGS) entry which is preliminary data.</text>
</comment>
<keyword evidence="1" id="KW-1133">Transmembrane helix</keyword>
<proteinExistence type="predicted"/>
<feature type="transmembrane region" description="Helical" evidence="1">
    <location>
        <begin position="156"/>
        <end position="177"/>
    </location>
</feature>